<organism evidence="11 12">
    <name type="scientific">Scophthalmus maximus</name>
    <name type="common">Turbot</name>
    <name type="synonym">Psetta maxima</name>
    <dbReference type="NCBI Taxonomy" id="52904"/>
    <lineage>
        <taxon>Eukaryota</taxon>
        <taxon>Metazoa</taxon>
        <taxon>Chordata</taxon>
        <taxon>Craniata</taxon>
        <taxon>Vertebrata</taxon>
        <taxon>Euteleostomi</taxon>
        <taxon>Actinopterygii</taxon>
        <taxon>Neopterygii</taxon>
        <taxon>Teleostei</taxon>
        <taxon>Neoteleostei</taxon>
        <taxon>Acanthomorphata</taxon>
        <taxon>Carangaria</taxon>
        <taxon>Pleuronectiformes</taxon>
        <taxon>Pleuronectoidei</taxon>
        <taxon>Scophthalmidae</taxon>
        <taxon>Scophthalmus</taxon>
    </lineage>
</organism>
<evidence type="ECO:0000313" key="11">
    <source>
        <dbReference type="EMBL" id="AWP15925.1"/>
    </source>
</evidence>
<feature type="region of interest" description="Disordered" evidence="8">
    <location>
        <begin position="487"/>
        <end position="546"/>
    </location>
</feature>
<feature type="compositionally biased region" description="Basic and acidic residues" evidence="8">
    <location>
        <begin position="1551"/>
        <end position="1563"/>
    </location>
</feature>
<evidence type="ECO:0000256" key="6">
    <source>
        <dbReference type="PROSITE-ProRule" id="PRU00201"/>
    </source>
</evidence>
<feature type="compositionally biased region" description="Low complexity" evidence="8">
    <location>
        <begin position="504"/>
        <end position="522"/>
    </location>
</feature>
<feature type="compositionally biased region" description="Basic residues" evidence="8">
    <location>
        <begin position="1"/>
        <end position="11"/>
    </location>
</feature>
<keyword evidence="3 6" id="KW-0238">DNA-binding</keyword>
<feature type="domain" description="T-box" evidence="9">
    <location>
        <begin position="101"/>
        <end position="282"/>
    </location>
</feature>
<dbReference type="SMART" id="SM00353">
    <property type="entry name" value="HLH"/>
    <property type="match status" value="1"/>
</dbReference>
<dbReference type="CDD" id="cd20195">
    <property type="entry name" value="T-box_MGA-like"/>
    <property type="match status" value="1"/>
</dbReference>
<feature type="region of interest" description="Disordered" evidence="8">
    <location>
        <begin position="2320"/>
        <end position="2378"/>
    </location>
</feature>
<feature type="compositionally biased region" description="Acidic residues" evidence="8">
    <location>
        <begin position="1564"/>
        <end position="1584"/>
    </location>
</feature>
<feature type="compositionally biased region" description="Pro residues" evidence="8">
    <location>
        <begin position="1195"/>
        <end position="1209"/>
    </location>
</feature>
<feature type="compositionally biased region" description="Polar residues" evidence="8">
    <location>
        <begin position="348"/>
        <end position="376"/>
    </location>
</feature>
<feature type="region of interest" description="Disordered" evidence="8">
    <location>
        <begin position="1697"/>
        <end position="1724"/>
    </location>
</feature>
<feature type="compositionally biased region" description="Basic and acidic residues" evidence="8">
    <location>
        <begin position="1610"/>
        <end position="1623"/>
    </location>
</feature>
<feature type="region of interest" description="Disordered" evidence="8">
    <location>
        <begin position="1381"/>
        <end position="1468"/>
    </location>
</feature>
<feature type="compositionally biased region" description="Polar residues" evidence="8">
    <location>
        <begin position="2320"/>
        <end position="2335"/>
    </location>
</feature>
<feature type="region of interest" description="Disordered" evidence="8">
    <location>
        <begin position="930"/>
        <end position="958"/>
    </location>
</feature>
<feature type="compositionally biased region" description="Low complexity" evidence="8">
    <location>
        <begin position="13"/>
        <end position="25"/>
    </location>
</feature>
<accession>A0A2U9CH31</accession>
<dbReference type="GO" id="GO:0001708">
    <property type="term" value="P:cell fate specification"/>
    <property type="evidence" value="ECO:0007669"/>
    <property type="project" value="TreeGrafter"/>
</dbReference>
<feature type="domain" description="BHLH" evidence="10">
    <location>
        <begin position="1947"/>
        <end position="1997"/>
    </location>
</feature>
<dbReference type="InterPro" id="IPR036960">
    <property type="entry name" value="T-box_sf"/>
</dbReference>
<reference evidence="11 12" key="1">
    <citation type="submission" date="2017-12" db="EMBL/GenBank/DDBJ databases">
        <title>Integrating genomic resources of turbot (Scophthalmus maximus) in depth evaluation of genetic and physical mapping variation across individuals.</title>
        <authorList>
            <person name="Martinez P."/>
        </authorList>
    </citation>
    <scope>NUCLEOTIDE SEQUENCE [LARGE SCALE GENOMIC DNA]</scope>
</reference>
<feature type="compositionally biased region" description="Acidic residues" evidence="8">
    <location>
        <begin position="1592"/>
        <end position="1601"/>
    </location>
</feature>
<feature type="region of interest" description="Disordered" evidence="8">
    <location>
        <begin position="1357"/>
        <end position="1376"/>
    </location>
</feature>
<evidence type="ECO:0000256" key="8">
    <source>
        <dbReference type="SAM" id="MobiDB-lite"/>
    </source>
</evidence>
<feature type="compositionally biased region" description="Low complexity" evidence="8">
    <location>
        <begin position="1449"/>
        <end position="1466"/>
    </location>
</feature>
<dbReference type="Pfam" id="PF00907">
    <property type="entry name" value="T-box"/>
    <property type="match status" value="1"/>
</dbReference>
<evidence type="ECO:0000256" key="3">
    <source>
        <dbReference type="ARBA" id="ARBA00023125"/>
    </source>
</evidence>
<evidence type="ECO:0000256" key="1">
    <source>
        <dbReference type="ARBA" id="ARBA00004123"/>
    </source>
</evidence>
<evidence type="ECO:0000256" key="2">
    <source>
        <dbReference type="ARBA" id="ARBA00023015"/>
    </source>
</evidence>
<dbReference type="SUPFAM" id="SSF47459">
    <property type="entry name" value="HLH, helix-loop-helix DNA-binding domain"/>
    <property type="match status" value="1"/>
</dbReference>
<feature type="compositionally biased region" description="Low complexity" evidence="8">
    <location>
        <begin position="1917"/>
        <end position="1927"/>
    </location>
</feature>
<dbReference type="PANTHER" id="PTHR11267">
    <property type="entry name" value="T-BOX PROTEIN-RELATED"/>
    <property type="match status" value="1"/>
</dbReference>
<feature type="compositionally biased region" description="Basic residues" evidence="8">
    <location>
        <begin position="1172"/>
        <end position="1183"/>
    </location>
</feature>
<dbReference type="SUPFAM" id="SSF49417">
    <property type="entry name" value="p53-like transcription factors"/>
    <property type="match status" value="1"/>
</dbReference>
<gene>
    <name evidence="11" type="ORF">SMAX5B_021789</name>
</gene>
<dbReference type="GO" id="GO:0000978">
    <property type="term" value="F:RNA polymerase II cis-regulatory region sequence-specific DNA binding"/>
    <property type="evidence" value="ECO:0007669"/>
    <property type="project" value="InterPro"/>
</dbReference>
<dbReference type="GO" id="GO:0005634">
    <property type="term" value="C:nucleus"/>
    <property type="evidence" value="ECO:0007669"/>
    <property type="project" value="UniProtKB-SubCell"/>
</dbReference>
<feature type="region of interest" description="Disordered" evidence="8">
    <location>
        <begin position="1139"/>
        <end position="1238"/>
    </location>
</feature>
<dbReference type="SMART" id="SM00425">
    <property type="entry name" value="TBOX"/>
    <property type="match status" value="1"/>
</dbReference>
<evidence type="ECO:0000313" key="12">
    <source>
        <dbReference type="Proteomes" id="UP000246464"/>
    </source>
</evidence>
<dbReference type="PROSITE" id="PS01264">
    <property type="entry name" value="TBOX_2"/>
    <property type="match status" value="1"/>
</dbReference>
<dbReference type="GO" id="GO:0000981">
    <property type="term" value="F:DNA-binding transcription factor activity, RNA polymerase II-specific"/>
    <property type="evidence" value="ECO:0007669"/>
    <property type="project" value="TreeGrafter"/>
</dbReference>
<feature type="coiled-coil region" evidence="7">
    <location>
        <begin position="1987"/>
        <end position="2014"/>
    </location>
</feature>
<feature type="region of interest" description="Disordered" evidence="8">
    <location>
        <begin position="2021"/>
        <end position="2072"/>
    </location>
</feature>
<feature type="compositionally biased region" description="Basic and acidic residues" evidence="8">
    <location>
        <begin position="1162"/>
        <end position="1171"/>
    </location>
</feature>
<feature type="region of interest" description="Disordered" evidence="8">
    <location>
        <begin position="2214"/>
        <end position="2252"/>
    </location>
</feature>
<comment type="subcellular location">
    <subcellularLocation>
        <location evidence="1 6">Nucleus</location>
    </subcellularLocation>
</comment>
<dbReference type="GO" id="GO:0046983">
    <property type="term" value="F:protein dimerization activity"/>
    <property type="evidence" value="ECO:0007669"/>
    <property type="project" value="InterPro"/>
</dbReference>
<feature type="region of interest" description="Disordered" evidence="8">
    <location>
        <begin position="1047"/>
        <end position="1084"/>
    </location>
</feature>
<protein>
    <submittedName>
        <fullName evidence="11">Putative MAX gene-associated protein-like</fullName>
    </submittedName>
</protein>
<dbReference type="InterPro" id="IPR032060">
    <property type="entry name" value="MGA_dom"/>
</dbReference>
<feature type="region of interest" description="Disordered" evidence="8">
    <location>
        <begin position="442"/>
        <end position="470"/>
    </location>
</feature>
<evidence type="ECO:0000256" key="7">
    <source>
        <dbReference type="SAM" id="Coils"/>
    </source>
</evidence>
<dbReference type="GO" id="GO:0045893">
    <property type="term" value="P:positive regulation of DNA-templated transcription"/>
    <property type="evidence" value="ECO:0007669"/>
    <property type="project" value="InterPro"/>
</dbReference>
<name>A0A2U9CH31_SCOMX</name>
<dbReference type="InterPro" id="IPR011598">
    <property type="entry name" value="bHLH_dom"/>
</dbReference>
<dbReference type="GO" id="GO:0000785">
    <property type="term" value="C:chromatin"/>
    <property type="evidence" value="ECO:0007669"/>
    <property type="project" value="TreeGrafter"/>
</dbReference>
<feature type="compositionally biased region" description="Polar residues" evidence="8">
    <location>
        <begin position="1140"/>
        <end position="1149"/>
    </location>
</feature>
<dbReference type="Gene3D" id="2.60.40.820">
    <property type="entry name" value="Transcription factor, T-box"/>
    <property type="match status" value="1"/>
</dbReference>
<feature type="region of interest" description="Disordered" evidence="8">
    <location>
        <begin position="318"/>
        <end position="410"/>
    </location>
</feature>
<feature type="compositionally biased region" description="Polar residues" evidence="8">
    <location>
        <begin position="71"/>
        <end position="84"/>
    </location>
</feature>
<dbReference type="InterPro" id="IPR008967">
    <property type="entry name" value="p53-like_TF_DNA-bd_sf"/>
</dbReference>
<dbReference type="InterPro" id="IPR001699">
    <property type="entry name" value="TF_T-box"/>
</dbReference>
<feature type="compositionally biased region" description="Basic and acidic residues" evidence="8">
    <location>
        <begin position="1357"/>
        <end position="1372"/>
    </location>
</feature>
<dbReference type="PROSITE" id="PS50252">
    <property type="entry name" value="TBOX_3"/>
    <property type="match status" value="1"/>
</dbReference>
<feature type="compositionally biased region" description="Basic and acidic residues" evidence="8">
    <location>
        <begin position="1935"/>
        <end position="1954"/>
    </location>
</feature>
<dbReference type="PROSITE" id="PS50888">
    <property type="entry name" value="BHLH"/>
    <property type="match status" value="1"/>
</dbReference>
<feature type="compositionally biased region" description="Low complexity" evidence="8">
    <location>
        <begin position="442"/>
        <end position="454"/>
    </location>
</feature>
<evidence type="ECO:0000256" key="5">
    <source>
        <dbReference type="ARBA" id="ARBA00023242"/>
    </source>
</evidence>
<feature type="compositionally biased region" description="Basic residues" evidence="8">
    <location>
        <begin position="1417"/>
        <end position="1430"/>
    </location>
</feature>
<evidence type="ECO:0000259" key="10">
    <source>
        <dbReference type="PROSITE" id="PS50888"/>
    </source>
</evidence>
<dbReference type="PRINTS" id="PR00937">
    <property type="entry name" value="TBOX"/>
</dbReference>
<feature type="compositionally biased region" description="Basic and acidic residues" evidence="8">
    <location>
        <begin position="377"/>
        <end position="406"/>
    </location>
</feature>
<proteinExistence type="predicted"/>
<feature type="region of interest" description="Disordered" evidence="8">
    <location>
        <begin position="71"/>
        <end position="90"/>
    </location>
</feature>
<dbReference type="CDD" id="cd19682">
    <property type="entry name" value="bHLHzip_MGA_like"/>
    <property type="match status" value="1"/>
</dbReference>
<dbReference type="InterPro" id="IPR018186">
    <property type="entry name" value="TF_T-box_CS"/>
</dbReference>
<dbReference type="InterPro" id="IPR046360">
    <property type="entry name" value="T-box_DNA-bd"/>
</dbReference>
<keyword evidence="7" id="KW-0175">Coiled coil</keyword>
<feature type="compositionally biased region" description="Basic residues" evidence="8">
    <location>
        <begin position="872"/>
        <end position="885"/>
    </location>
</feature>
<dbReference type="STRING" id="52904.ENSSMAP00000003570"/>
<dbReference type="Gene3D" id="4.10.280.10">
    <property type="entry name" value="Helix-loop-helix DNA-binding domain"/>
    <property type="match status" value="1"/>
</dbReference>
<dbReference type="PANTHER" id="PTHR11267:SF32">
    <property type="entry name" value="MAX GENE-ASSOCIATED PROTEIN"/>
    <property type="match status" value="1"/>
</dbReference>
<dbReference type="Pfam" id="PF00010">
    <property type="entry name" value="HLH"/>
    <property type="match status" value="1"/>
</dbReference>
<feature type="region of interest" description="Disordered" evidence="8">
    <location>
        <begin position="1905"/>
        <end position="1954"/>
    </location>
</feature>
<evidence type="ECO:0000259" key="9">
    <source>
        <dbReference type="PROSITE" id="PS50252"/>
    </source>
</evidence>
<dbReference type="Proteomes" id="UP000246464">
    <property type="component" value="Chromosome 17"/>
</dbReference>
<keyword evidence="5 6" id="KW-0539">Nucleus</keyword>
<dbReference type="InterPro" id="IPR036638">
    <property type="entry name" value="HLH_DNA-bd_sf"/>
</dbReference>
<dbReference type="EMBL" id="CP026259">
    <property type="protein sequence ID" value="AWP15925.1"/>
    <property type="molecule type" value="Genomic_DNA"/>
</dbReference>
<comment type="caution">
    <text evidence="6">Lacks conserved residue(s) required for the propagation of feature annotation.</text>
</comment>
<feature type="region of interest" description="Disordered" evidence="8">
    <location>
        <begin position="1538"/>
        <end position="1623"/>
    </location>
</feature>
<keyword evidence="4" id="KW-0804">Transcription</keyword>
<dbReference type="Pfam" id="PF16059">
    <property type="entry name" value="MGA_dom"/>
    <property type="match status" value="1"/>
</dbReference>
<sequence>MACKKKKKGMVLHHPGAPTSAAAPATNHPPACSVFPYPGKTSEGGMERSTCVTDEEADMMGKANMYPSKETVGTSGLPTSSNPHPDNLPPESICRGIRVTLDNNSMWNEFFRCKTEMILTKQGSRMFPYCRFRISGLQPCRKYSLIMDVQPFDNSRYRWTGKSWQVAGKAECHVKSQPFIHPESPSMGQHWMKNPVSFYKLKLTNHISGQEGDTILQPMHRYLPRLHVVQTDRAAKDLKLSCPSVVTFTFPQTEFMAVTAYQNSRFAQLKVDYNPFAKGLKEDASSSRGLKMKLNSCKDKDGAMTTNEHHPVKKSLKSLLANHKPRSTKTVDSKPSASGHFPKKSATENDQSTVPGESLCNSHRTEQTNPNTTPSESNREDVPEKNCESIKTHSDTLSVKNREPVFTKRKTKADRHLLSLQTCKDDARRDYSEVNNVVTAPVVSQNSSVDSNQQPKPEAEMNVKQHKRPAPLPLPALALFLKQRLTKSKKTKSKPDSLPPAAPSEPLSGSQSSATTSTCQASDHASNATGPSKDLTEKTSNNQASGDTVLVIHSSGPVVETALQPSSPSCPNIVDASELTKVPKTDDYSVCESPGSVPDGTPVLPSSDQLFGTLGTFTSTFSSTLTTSSTSPVLSPPHDTVFSTLNSPQTPPLLPSHSPTMKSDSLLPDPECSYFGFEPLSPASSPEPLPPLPALLALELDSTTSEPTQKAVPPGELSQSVGSTAMVFKWHTVLPPPVSYIDTSFTVFQPTSQTLPLVSITSPLLPSPTEPQTDLASSFQENEQSLPFPVELSPLALHLPLSPTFSSLDGGGLSPTPSIADLVHFFSTDDDLGMGVEFTNSEAVAVTCPPLTIVEANVHEPSQQVEPSPAKKPSKSKKKPRRRKLANMDMDHKMDDSTYTSMQPNLEEVEEQLFISFTSKEALKLHTVDQPEDTVTHPQTTPEGHLLPSADTPEHEGVERISACEEILLRDLKLMKHKQVIHPVLQEVGLKMNLLDPTLVIDLQYLGVRLPIPPPGVRLEPVAQEPPPSQGVSAAFVSRTGKTTDVTQIKGWREKFTPSEDLSDSSSAKPEAGPSSDPPKKNLSAFCSDMLDEYLENEGKLIDERAASFSQPLVEPVVYELPARSTSYVRTLDSVLKKNTVGSPTTNLISGFIPPSKRPKPSLKETKTSRKTERKQKGPKKTKLGPEPAAAPVSTPEPSPAEPNPVPKPPADDLAPLESDSELGTGADQANETHQDGRHMMTRALLRQKDLEDGVVWEGRPRTSITKERAAIALTSLFTLMGFVSENPTAPIQLVRRRAPPCLNDFCRLGCVCSSLSHGSRTSHCGRPHCMLGCSCLKQKEADSVSQPAERVRILWKREGRDSDPDPTHIPDEASLLRSTVGALQDRRDGNSSCARVRGYRGKRRSHEPQDATQTVKPKKKRKKKKVKSVRLKEAKTRRPSPPADEAAEPVPSARPSSPPSESTPKPSKRLVIVAECKWASDADKNHVLRILCEAMALDKLYKPFWIRKYLISPVSSTMEESGGDRCIQYKVRITRPQVQREQPAAQPKLQRMEKPQEQKQEVMEEEPPEDWQAEVMEEEEDPPESWQQEVEGGDIQEEESPTPHQVDAGSERSEGKTKIKAEKKNKTVGMALPFLTGISPAGFLSARRKQPGGTDHLVQVNGKLYPLAKIQLGMMGALHPANRLAAYLTGRVGSNKKQLGSSSSCSHAAKPPQTQRSGPTPQTIVLAPPSNLPAAAPALLTALSLPTASTGLHPSVVTTDQSAAAVRAAEEHLGTRSQVVAVRVYPSPAAGGSQVQVAPAAPGSVVRLVSPRHSSTALPVLRMKVPRPPAPPPSSGQRMFLQPVRTASGVQYYRIPSGKLVQLLPISKLRAVNSTRPVFRVPASDPADLDVVCVDVEKELANKETQSTEVVDLAGSSSSDTENSSDFGDESFSEEEKVKGEEQTKSQRDLHSLMERKRRVKMLQLFKGLRREVGLREDKTPKIATLRKAVEVIQELRSTATVLKEKKRRLMKRRDHYLSTIAPPGETKQKHLSSNQREMGRQERLPAANQLPAPAGGGASDPGLPTGDATDDDIIIISSNLQQQIPQAPPTNALPTTTPVHTPVHTPVQQSQLALQVPPAESHNAPVVRDRPKTIPNILSRRKNPVPPSSLVLKTVAGESPSFRALVPADLLALVGAALPGQHVLTLSPLVPPGVSSVSLTNQQIHVTSMPCPPTDQAPPQTHPSAEFPCSSSPGPGMSAERGKEVRARGGGATQSLMSLLDEIVILNQQTTATPSLEIDHAVGGAEKRGHAHGRELGLDNTVTVETEEAGLQGQMEITQTDPQSGPANGNTKSGAPAPPPLLQMKVGGATVAEPASGDRVSAGDGGGREGGAVAWRPMPRLVPLGLRGNTPS</sequence>
<keyword evidence="2" id="KW-0805">Transcription regulation</keyword>
<feature type="region of interest" description="Disordered" evidence="8">
    <location>
        <begin position="1"/>
        <end position="25"/>
    </location>
</feature>
<evidence type="ECO:0000256" key="4">
    <source>
        <dbReference type="ARBA" id="ARBA00023163"/>
    </source>
</evidence>
<feature type="region of interest" description="Disordered" evidence="8">
    <location>
        <begin position="859"/>
        <end position="889"/>
    </location>
</feature>
<keyword evidence="12" id="KW-1185">Reference proteome</keyword>
<feature type="compositionally biased region" description="Polar residues" evidence="8">
    <location>
        <begin position="2219"/>
        <end position="2235"/>
    </location>
</feature>